<proteinExistence type="predicted"/>
<evidence type="ECO:0000313" key="1">
    <source>
        <dbReference type="EMBL" id="QJQ00987.1"/>
    </source>
</evidence>
<dbReference type="RefSeq" id="WP_017451192.1">
    <property type="nucleotide sequence ID" value="NZ_CP008956.1"/>
</dbReference>
<reference evidence="1 2" key="1">
    <citation type="journal article" date="2012" name="J. Bacteriol.">
        <title>Genome sequence of the pathogenic Herbaspirillum seropedicae strain Os34, isolated from rice roots.</title>
        <authorList>
            <person name="Ye W."/>
            <person name="Ye S."/>
            <person name="Liu J."/>
            <person name="Chang S."/>
            <person name="Chen M."/>
            <person name="Zhu B."/>
            <person name="Guo L."/>
            <person name="An Q."/>
        </authorList>
    </citation>
    <scope>NUCLEOTIDE SEQUENCE [LARGE SCALE GENOMIC DNA]</scope>
    <source>
        <strain evidence="1 2">Os34</strain>
    </source>
</reference>
<sequence length="102" mass="11424">MPDTQTSEVSRARLFKSFSWHHTEVPPSEKKMLVEYAHDVGNGMATLLSLMEFNEIETSDDRPLLSAVDRGALLRLAITTSRMLAKVAEEQIDAANKAHLQQ</sequence>
<evidence type="ECO:0000313" key="2">
    <source>
        <dbReference type="Proteomes" id="UP000501648"/>
    </source>
</evidence>
<dbReference type="EMBL" id="CP008956">
    <property type="protein sequence ID" value="QJQ00987.1"/>
    <property type="molecule type" value="Genomic_DNA"/>
</dbReference>
<protein>
    <recommendedName>
        <fullName evidence="3">DUF3077 domain-containing protein</fullName>
    </recommendedName>
</protein>
<dbReference type="AlphaFoldDB" id="A0A6M3ZQV5"/>
<dbReference type="Proteomes" id="UP000501648">
    <property type="component" value="Chromosome"/>
</dbReference>
<name>A0A6M3ZQV5_9BURK</name>
<evidence type="ECO:0008006" key="3">
    <source>
        <dbReference type="Google" id="ProtNLM"/>
    </source>
</evidence>
<accession>A0A6M3ZQV5</accession>
<gene>
    <name evidence="1" type="ORF">C798_12300</name>
</gene>
<organism evidence="1 2">
    <name type="scientific">Herbaspirillum rubrisubalbicans Os34</name>
    <dbReference type="NCBI Taxonomy" id="1235827"/>
    <lineage>
        <taxon>Bacteria</taxon>
        <taxon>Pseudomonadati</taxon>
        <taxon>Pseudomonadota</taxon>
        <taxon>Betaproteobacteria</taxon>
        <taxon>Burkholderiales</taxon>
        <taxon>Oxalobacteraceae</taxon>
        <taxon>Herbaspirillum</taxon>
    </lineage>
</organism>